<evidence type="ECO:0000259" key="3">
    <source>
        <dbReference type="PROSITE" id="PS50263"/>
    </source>
</evidence>
<comment type="similarity">
    <text evidence="1">Belongs to the carbon-nitrogen hydrolase superfamily. NIT1/NIT2 family.</text>
</comment>
<dbReference type="Proteomes" id="UP000013201">
    <property type="component" value="Unassembled WGS sequence"/>
</dbReference>
<protein>
    <submittedName>
        <fullName evidence="4">FIG147869: Carbon-nitrogen hydrolase</fullName>
    </submittedName>
</protein>
<dbReference type="SUPFAM" id="SSF56317">
    <property type="entry name" value="Carbon-nitrogen hydrolase"/>
    <property type="match status" value="1"/>
</dbReference>
<sequence length="279" mass="30102">MTIMRAALFQMTSGIDPAANAAAIVDMAARAKGEGADMLFTPEMAGYLDRDRRRAAATLRSQADDGVLAAVREAAARHCLWVHIGSLPLKDERADGRWANRSFLIDDTGAIRASYDKIHLFDVDLATGESWRESSVYGPGEQVVAADTPWGRMGFSICYDMRFPDLYRALTNAGATILLAPAAFTVPTGQAHWHVLLRARAIEAGCFMIATAQVGAHADGRVTYGHSLVIDPWGEVLLDMGDAAGLGLADIDLTRLGDVRARVPAIANRRVIPQEVQIS</sequence>
<keyword evidence="2 4" id="KW-0378">Hydrolase</keyword>
<name>N1MQM2_9SPHN</name>
<dbReference type="GO" id="GO:0016811">
    <property type="term" value="F:hydrolase activity, acting on carbon-nitrogen (but not peptide) bonds, in linear amides"/>
    <property type="evidence" value="ECO:0007669"/>
    <property type="project" value="InterPro"/>
</dbReference>
<dbReference type="PROSITE" id="PS50263">
    <property type="entry name" value="CN_HYDROLASE"/>
    <property type="match status" value="1"/>
</dbReference>
<reference evidence="5" key="2">
    <citation type="submission" date="2013-04" db="EMBL/GenBank/DDBJ databases">
        <title>Bisphenol A degrading Sphingobium sp. strain BiD32.</title>
        <authorList>
            <person name="Nielsen J.L."/>
            <person name="Zhou N.A."/>
            <person name="Kjeldal H."/>
        </authorList>
    </citation>
    <scope>NUCLEOTIDE SEQUENCE [LARGE SCALE GENOMIC DNA]</scope>
    <source>
        <strain evidence="5">BiD32</strain>
    </source>
</reference>
<dbReference type="Pfam" id="PF00795">
    <property type="entry name" value="CN_hydrolase"/>
    <property type="match status" value="1"/>
</dbReference>
<accession>N1MQM2</accession>
<dbReference type="EMBL" id="CAVK010000169">
    <property type="protein sequence ID" value="CCW19049.1"/>
    <property type="molecule type" value="Genomic_DNA"/>
</dbReference>
<organism evidence="4 5">
    <name type="scientific">Sphingobium indicum BiD32</name>
    <dbReference type="NCBI Taxonomy" id="1301087"/>
    <lineage>
        <taxon>Bacteria</taxon>
        <taxon>Pseudomonadati</taxon>
        <taxon>Pseudomonadota</taxon>
        <taxon>Alphaproteobacteria</taxon>
        <taxon>Sphingomonadales</taxon>
        <taxon>Sphingomonadaceae</taxon>
        <taxon>Sphingobium</taxon>
    </lineage>
</organism>
<dbReference type="Gene3D" id="3.60.110.10">
    <property type="entry name" value="Carbon-nitrogen hydrolase"/>
    <property type="match status" value="1"/>
</dbReference>
<dbReference type="InterPro" id="IPR001110">
    <property type="entry name" value="UPF0012_CS"/>
</dbReference>
<feature type="domain" description="CN hydrolase" evidence="3">
    <location>
        <begin position="4"/>
        <end position="253"/>
    </location>
</feature>
<evidence type="ECO:0000313" key="4">
    <source>
        <dbReference type="EMBL" id="CCW19049.1"/>
    </source>
</evidence>
<comment type="caution">
    <text evidence="4">The sequence shown here is derived from an EMBL/GenBank/DDBJ whole genome shotgun (WGS) entry which is preliminary data.</text>
</comment>
<dbReference type="PANTHER" id="PTHR23088:SF27">
    <property type="entry name" value="DEAMINATED GLUTATHIONE AMIDASE"/>
    <property type="match status" value="1"/>
</dbReference>
<proteinExistence type="inferred from homology"/>
<evidence type="ECO:0000313" key="5">
    <source>
        <dbReference type="Proteomes" id="UP000013201"/>
    </source>
</evidence>
<dbReference type="InterPro" id="IPR045254">
    <property type="entry name" value="Nit1/2_C-N_Hydrolase"/>
</dbReference>
<dbReference type="InterPro" id="IPR003010">
    <property type="entry name" value="C-N_Hydrolase"/>
</dbReference>
<evidence type="ECO:0000256" key="2">
    <source>
        <dbReference type="ARBA" id="ARBA00022801"/>
    </source>
</evidence>
<evidence type="ECO:0000256" key="1">
    <source>
        <dbReference type="ARBA" id="ARBA00010613"/>
    </source>
</evidence>
<dbReference type="PANTHER" id="PTHR23088">
    <property type="entry name" value="NITRILASE-RELATED"/>
    <property type="match status" value="1"/>
</dbReference>
<dbReference type="InterPro" id="IPR036526">
    <property type="entry name" value="C-N_Hydrolase_sf"/>
</dbReference>
<gene>
    <name evidence="4" type="ORF">EBBID32_34100</name>
</gene>
<dbReference type="CDD" id="cd07572">
    <property type="entry name" value="nit"/>
    <property type="match status" value="1"/>
</dbReference>
<dbReference type="PROSITE" id="PS01227">
    <property type="entry name" value="UPF0012"/>
    <property type="match status" value="1"/>
</dbReference>
<keyword evidence="5" id="KW-1185">Reference proteome</keyword>
<reference evidence="4 5" key="1">
    <citation type="submission" date="2013-03" db="EMBL/GenBank/DDBJ databases">
        <authorList>
            <person name="Le V."/>
        </authorList>
    </citation>
    <scope>NUCLEOTIDE SEQUENCE [LARGE SCALE GENOMIC DNA]</scope>
    <source>
        <strain evidence="4 5">BiD32</strain>
    </source>
</reference>
<dbReference type="AlphaFoldDB" id="N1MQM2"/>